<feature type="region of interest" description="Disordered" evidence="1">
    <location>
        <begin position="1"/>
        <end position="31"/>
    </location>
</feature>
<protein>
    <recommendedName>
        <fullName evidence="4">DUF1059 domain-containing protein</fullName>
    </recommendedName>
</protein>
<evidence type="ECO:0008006" key="4">
    <source>
        <dbReference type="Google" id="ProtNLM"/>
    </source>
</evidence>
<gene>
    <name evidence="2" type="ORF">NCTC13229_06879</name>
</gene>
<reference evidence="2 3" key="1">
    <citation type="submission" date="2018-06" db="EMBL/GenBank/DDBJ databases">
        <authorList>
            <consortium name="Pathogen Informatics"/>
            <person name="Doyle S."/>
        </authorList>
    </citation>
    <scope>NUCLEOTIDE SEQUENCE [LARGE SCALE GENOMIC DNA]</scope>
    <source>
        <strain evidence="2 3">NCTC13229</strain>
    </source>
</reference>
<organism evidence="2 3">
    <name type="scientific">Rhodococcus wratislaviensis</name>
    <name type="common">Tsukamurella wratislaviensis</name>
    <dbReference type="NCBI Taxonomy" id="44752"/>
    <lineage>
        <taxon>Bacteria</taxon>
        <taxon>Bacillati</taxon>
        <taxon>Actinomycetota</taxon>
        <taxon>Actinomycetes</taxon>
        <taxon>Mycobacteriales</taxon>
        <taxon>Nocardiaceae</taxon>
        <taxon>Rhodococcus</taxon>
    </lineage>
</organism>
<comment type="caution">
    <text evidence="2">The sequence shown here is derived from an EMBL/GenBank/DDBJ whole genome shotgun (WGS) entry which is preliminary data.</text>
</comment>
<proteinExistence type="predicted"/>
<sequence length="80" mass="8501">MCENGTAAGGSGEPAAVHGVASGDMERPTDLRTKTRLTCPCGTAITGTDEDDLVAKTRMHLTESHPGMDYSRDEILFIAY</sequence>
<dbReference type="EMBL" id="UAUI01000028">
    <property type="protein sequence ID" value="SPZ43344.1"/>
    <property type="molecule type" value="Genomic_DNA"/>
</dbReference>
<name>A0AB38FPA9_RHOWR</name>
<evidence type="ECO:0000313" key="3">
    <source>
        <dbReference type="Proteomes" id="UP000251211"/>
    </source>
</evidence>
<accession>A0AB38FPA9</accession>
<evidence type="ECO:0000256" key="1">
    <source>
        <dbReference type="SAM" id="MobiDB-lite"/>
    </source>
</evidence>
<dbReference type="AlphaFoldDB" id="A0AB38FPA9"/>
<dbReference type="Proteomes" id="UP000251211">
    <property type="component" value="Unassembled WGS sequence"/>
</dbReference>
<evidence type="ECO:0000313" key="2">
    <source>
        <dbReference type="EMBL" id="SPZ43344.1"/>
    </source>
</evidence>